<dbReference type="Gramene" id="OPUNC08G14110.1">
    <property type="protein sequence ID" value="OPUNC08G14110.1"/>
    <property type="gene ID" value="OPUNC08G14110"/>
</dbReference>
<dbReference type="AlphaFoldDB" id="A0A0E0LVA6"/>
<evidence type="ECO:0000313" key="2">
    <source>
        <dbReference type="Proteomes" id="UP000026962"/>
    </source>
</evidence>
<name>A0A0E0LVA6_ORYPU</name>
<sequence length="143" mass="15808">MATTIHGLPLMVELDAYVHDIVESARELLLVSMLKHWHLVHKVDTVDKVTTYFPDNFVNLAPISDEVHVTNHGSILSSILAMPVSRKKVTMIFRSPTMRCVDTIMMAATIPALPLMAELDTCVHHIMESARELLLGACSSTGT</sequence>
<accession>A0A0E0LVA6</accession>
<dbReference type="HOGENOM" id="CLU_1809350_0_0_1"/>
<protein>
    <submittedName>
        <fullName evidence="1">Uncharacterized protein</fullName>
    </submittedName>
</protein>
<dbReference type="Proteomes" id="UP000026962">
    <property type="component" value="Chromosome 8"/>
</dbReference>
<dbReference type="EnsemblPlants" id="OPUNC08G14110.1">
    <property type="protein sequence ID" value="OPUNC08G14110.1"/>
    <property type="gene ID" value="OPUNC08G14110"/>
</dbReference>
<proteinExistence type="predicted"/>
<reference evidence="1" key="2">
    <citation type="submission" date="2018-05" db="EMBL/GenBank/DDBJ databases">
        <title>OpunRS2 (Oryza punctata Reference Sequence Version 2).</title>
        <authorList>
            <person name="Zhang J."/>
            <person name="Kudrna D."/>
            <person name="Lee S."/>
            <person name="Talag J."/>
            <person name="Welchert J."/>
            <person name="Wing R.A."/>
        </authorList>
    </citation>
    <scope>NUCLEOTIDE SEQUENCE [LARGE SCALE GENOMIC DNA]</scope>
</reference>
<organism evidence="1">
    <name type="scientific">Oryza punctata</name>
    <name type="common">Red rice</name>
    <dbReference type="NCBI Taxonomy" id="4537"/>
    <lineage>
        <taxon>Eukaryota</taxon>
        <taxon>Viridiplantae</taxon>
        <taxon>Streptophyta</taxon>
        <taxon>Embryophyta</taxon>
        <taxon>Tracheophyta</taxon>
        <taxon>Spermatophyta</taxon>
        <taxon>Magnoliopsida</taxon>
        <taxon>Liliopsida</taxon>
        <taxon>Poales</taxon>
        <taxon>Poaceae</taxon>
        <taxon>BOP clade</taxon>
        <taxon>Oryzoideae</taxon>
        <taxon>Oryzeae</taxon>
        <taxon>Oryzinae</taxon>
        <taxon>Oryza</taxon>
    </lineage>
</organism>
<reference evidence="1" key="1">
    <citation type="submission" date="2015-04" db="UniProtKB">
        <authorList>
            <consortium name="EnsemblPlants"/>
        </authorList>
    </citation>
    <scope>IDENTIFICATION</scope>
</reference>
<evidence type="ECO:0000313" key="1">
    <source>
        <dbReference type="EnsemblPlants" id="OPUNC08G14110.1"/>
    </source>
</evidence>
<keyword evidence="2" id="KW-1185">Reference proteome</keyword>